<dbReference type="Gene3D" id="3.20.20.370">
    <property type="entry name" value="Glycoside hydrolase/deacetylase"/>
    <property type="match status" value="1"/>
</dbReference>
<evidence type="ECO:0000259" key="3">
    <source>
        <dbReference type="PROSITE" id="PS51677"/>
    </source>
</evidence>
<dbReference type="PANTHER" id="PTHR34216">
    <property type="match status" value="1"/>
</dbReference>
<evidence type="ECO:0000256" key="1">
    <source>
        <dbReference type="ARBA" id="ARBA00004613"/>
    </source>
</evidence>
<evidence type="ECO:0000313" key="5">
    <source>
        <dbReference type="Proteomes" id="UP000032900"/>
    </source>
</evidence>
<dbReference type="GO" id="GO:0005975">
    <property type="term" value="P:carbohydrate metabolic process"/>
    <property type="evidence" value="ECO:0007669"/>
    <property type="project" value="InterPro"/>
</dbReference>
<organism evidence="4 5">
    <name type="scientific">Geofilum rubicundum JCM 15548</name>
    <dbReference type="NCBI Taxonomy" id="1236989"/>
    <lineage>
        <taxon>Bacteria</taxon>
        <taxon>Pseudomonadati</taxon>
        <taxon>Bacteroidota</taxon>
        <taxon>Bacteroidia</taxon>
        <taxon>Marinilabiliales</taxon>
        <taxon>Marinilabiliaceae</taxon>
        <taxon>Geofilum</taxon>
    </lineage>
</organism>
<dbReference type="EMBL" id="BAZW01000030">
    <property type="protein sequence ID" value="GAO30810.1"/>
    <property type="molecule type" value="Genomic_DNA"/>
</dbReference>
<comment type="subcellular location">
    <subcellularLocation>
        <location evidence="1">Secreted</location>
    </subcellularLocation>
</comment>
<comment type="caution">
    <text evidence="4">The sequence shown here is derived from an EMBL/GenBank/DDBJ whole genome shotgun (WGS) entry which is preliminary data.</text>
</comment>
<dbReference type="GO" id="GO:0005576">
    <property type="term" value="C:extracellular region"/>
    <property type="evidence" value="ECO:0007669"/>
    <property type="project" value="UniProtKB-SubCell"/>
</dbReference>
<protein>
    <recommendedName>
        <fullName evidence="3">NodB homology domain-containing protein</fullName>
    </recommendedName>
</protein>
<dbReference type="InterPro" id="IPR002509">
    <property type="entry name" value="NODB_dom"/>
</dbReference>
<reference evidence="4 5" key="1">
    <citation type="journal article" date="2015" name="Microbes Environ.">
        <title>Distribution and evolution of nitrogen fixation genes in the phylum bacteroidetes.</title>
        <authorList>
            <person name="Inoue J."/>
            <person name="Oshima K."/>
            <person name="Suda W."/>
            <person name="Sakamoto M."/>
            <person name="Iino T."/>
            <person name="Noda S."/>
            <person name="Hongoh Y."/>
            <person name="Hattori M."/>
            <person name="Ohkuma M."/>
        </authorList>
    </citation>
    <scope>NUCLEOTIDE SEQUENCE [LARGE SCALE GENOMIC DNA]</scope>
    <source>
        <strain evidence="4">JCM 15548</strain>
    </source>
</reference>
<dbReference type="GO" id="GO:0016810">
    <property type="term" value="F:hydrolase activity, acting on carbon-nitrogen (but not peptide) bonds"/>
    <property type="evidence" value="ECO:0007669"/>
    <property type="project" value="InterPro"/>
</dbReference>
<keyword evidence="2" id="KW-0732">Signal</keyword>
<dbReference type="PROSITE" id="PS51677">
    <property type="entry name" value="NODB"/>
    <property type="match status" value="1"/>
</dbReference>
<dbReference type="Proteomes" id="UP000032900">
    <property type="component" value="Unassembled WGS sequence"/>
</dbReference>
<name>A0A0E9M0Z0_9BACT</name>
<dbReference type="AlphaFoldDB" id="A0A0E9M0Z0"/>
<keyword evidence="5" id="KW-1185">Reference proteome</keyword>
<proteinExistence type="predicted"/>
<sequence>MDYLCQHYQPVSIHELFEIVHNNQTTTKPLFHLTFNDGLKELDTIVAPILERRRIPASIFINTEFVDNKALFYRYKVSLLIEKLITQNASRKELSMHLGMDENDVKGMKARLLSLNHSDLAEIDAMARLIKYDFEEFLEPHQPYLTKNQIKNLMNRGFSIGSHSLNHPYFKDIDLRKKSDRYQRAFIISKRN</sequence>
<dbReference type="PANTHER" id="PTHR34216:SF3">
    <property type="entry name" value="POLY-BETA-1,6-N-ACETYL-D-GLUCOSAMINE N-DEACETYLASE"/>
    <property type="match status" value="1"/>
</dbReference>
<gene>
    <name evidence="4" type="ORF">JCM15548_13124</name>
</gene>
<dbReference type="InterPro" id="IPR051398">
    <property type="entry name" value="Polysacch_Deacetylase"/>
</dbReference>
<dbReference type="InterPro" id="IPR011330">
    <property type="entry name" value="Glyco_hydro/deAcase_b/a-brl"/>
</dbReference>
<dbReference type="STRING" id="1236989.JCM15548_13124"/>
<dbReference type="SUPFAM" id="SSF88713">
    <property type="entry name" value="Glycoside hydrolase/deacetylase"/>
    <property type="match status" value="1"/>
</dbReference>
<accession>A0A0E9M0Z0</accession>
<dbReference type="Pfam" id="PF01522">
    <property type="entry name" value="Polysacc_deac_1"/>
    <property type="match status" value="1"/>
</dbReference>
<evidence type="ECO:0000313" key="4">
    <source>
        <dbReference type="EMBL" id="GAO30810.1"/>
    </source>
</evidence>
<dbReference type="CDD" id="cd10918">
    <property type="entry name" value="CE4_NodB_like_5s_6s"/>
    <property type="match status" value="1"/>
</dbReference>
<feature type="domain" description="NodB homology" evidence="3">
    <location>
        <begin position="29"/>
        <end position="192"/>
    </location>
</feature>
<evidence type="ECO:0000256" key="2">
    <source>
        <dbReference type="ARBA" id="ARBA00022729"/>
    </source>
</evidence>
<dbReference type="RefSeq" id="WP_062126192.1">
    <property type="nucleotide sequence ID" value="NZ_BAZW01000030.1"/>
</dbReference>